<dbReference type="Proteomes" id="UP000529795">
    <property type="component" value="Unassembled WGS sequence"/>
</dbReference>
<dbReference type="AlphaFoldDB" id="A0A840F7Y6"/>
<comment type="caution">
    <text evidence="3">The sequence shown here is derived from an EMBL/GenBank/DDBJ whole genome shotgun (WGS) entry which is preliminary data.</text>
</comment>
<gene>
    <name evidence="3" type="ORF">GGQ80_001745</name>
</gene>
<feature type="transmembrane region" description="Helical" evidence="1">
    <location>
        <begin position="139"/>
        <end position="159"/>
    </location>
</feature>
<protein>
    <submittedName>
        <fullName evidence="3">Peptidoglycan/LPS O-acetylase OafA/YrhL</fullName>
    </submittedName>
</protein>
<dbReference type="RefSeq" id="WP_183983789.1">
    <property type="nucleotide sequence ID" value="NZ_JACIEV010000004.1"/>
</dbReference>
<feature type="transmembrane region" description="Helical" evidence="1">
    <location>
        <begin position="202"/>
        <end position="220"/>
    </location>
</feature>
<proteinExistence type="predicted"/>
<evidence type="ECO:0000259" key="2">
    <source>
        <dbReference type="Pfam" id="PF01757"/>
    </source>
</evidence>
<evidence type="ECO:0000313" key="3">
    <source>
        <dbReference type="EMBL" id="MBB4153839.1"/>
    </source>
</evidence>
<dbReference type="GO" id="GO:0016020">
    <property type="term" value="C:membrane"/>
    <property type="evidence" value="ECO:0007669"/>
    <property type="project" value="TreeGrafter"/>
</dbReference>
<dbReference type="GO" id="GO:0016747">
    <property type="term" value="F:acyltransferase activity, transferring groups other than amino-acyl groups"/>
    <property type="evidence" value="ECO:0007669"/>
    <property type="project" value="InterPro"/>
</dbReference>
<accession>A0A840F7Y6</accession>
<feature type="transmembrane region" description="Helical" evidence="1">
    <location>
        <begin position="166"/>
        <end position="182"/>
    </location>
</feature>
<keyword evidence="4" id="KW-1185">Reference proteome</keyword>
<dbReference type="Pfam" id="PF01757">
    <property type="entry name" value="Acyl_transf_3"/>
    <property type="match status" value="1"/>
</dbReference>
<reference evidence="3 4" key="1">
    <citation type="submission" date="2020-08" db="EMBL/GenBank/DDBJ databases">
        <title>Genomic Encyclopedia of Type Strains, Phase IV (KMG-IV): sequencing the most valuable type-strain genomes for metagenomic binning, comparative biology and taxonomic classification.</title>
        <authorList>
            <person name="Goeker M."/>
        </authorList>
    </citation>
    <scope>NUCLEOTIDE SEQUENCE [LARGE SCALE GENOMIC DNA]</scope>
    <source>
        <strain evidence="3 4">YC6723</strain>
    </source>
</reference>
<feature type="transmembrane region" description="Helical" evidence="1">
    <location>
        <begin position="83"/>
        <end position="101"/>
    </location>
</feature>
<sequence>MRANNFDAIRLLMALLVVWSHCFALWLGTEDGEPISRLFGGVYNAGNIGVLAFFTISGFLITLSYERTKSPLQFLKKRVARIYPGYLVSVTVSSLVFVPLISDWRWSDLTVGDIQGMLSNLLLRNFIVGADRLPAVNGALWSIPFEFWCYIGVMGLGLTGLIKRRWSYAIAAAGVMLVRVWLDATGRRPGGGLIESIIGFPYFWFNVAPPFLLGGAVYLNRDRLPRNAIVFALMLVATILASHLPIADPWRSIVTRTMLPPTLTYGVLLPAFSRTVRLPDVARFGDFSYGCYLYGFPIQRLLEHYGRGSISFSTYIVLSLTLSLLAGSVSWYAVERWFLPRLRRQPDRVKVGPALREEATVVAP</sequence>
<feature type="transmembrane region" description="Helical" evidence="1">
    <location>
        <begin position="12"/>
        <end position="29"/>
    </location>
</feature>
<feature type="transmembrane region" description="Helical" evidence="1">
    <location>
        <begin position="227"/>
        <end position="246"/>
    </location>
</feature>
<dbReference type="PANTHER" id="PTHR23028:SF53">
    <property type="entry name" value="ACYL_TRANSF_3 DOMAIN-CONTAINING PROTEIN"/>
    <property type="match status" value="1"/>
</dbReference>
<feature type="transmembrane region" description="Helical" evidence="1">
    <location>
        <begin position="312"/>
        <end position="334"/>
    </location>
</feature>
<dbReference type="InterPro" id="IPR050879">
    <property type="entry name" value="Acyltransferase_3"/>
</dbReference>
<feature type="domain" description="Acyltransferase 3" evidence="2">
    <location>
        <begin position="5"/>
        <end position="325"/>
    </location>
</feature>
<keyword evidence="1" id="KW-0812">Transmembrane</keyword>
<dbReference type="PANTHER" id="PTHR23028">
    <property type="entry name" value="ACETYLTRANSFERASE"/>
    <property type="match status" value="1"/>
</dbReference>
<evidence type="ECO:0000313" key="4">
    <source>
        <dbReference type="Proteomes" id="UP000529795"/>
    </source>
</evidence>
<dbReference type="EMBL" id="JACIEV010000004">
    <property type="protein sequence ID" value="MBB4153839.1"/>
    <property type="molecule type" value="Genomic_DNA"/>
</dbReference>
<evidence type="ECO:0000256" key="1">
    <source>
        <dbReference type="SAM" id="Phobius"/>
    </source>
</evidence>
<organism evidence="3 4">
    <name type="scientific">Sphingomonas jinjuensis</name>
    <dbReference type="NCBI Taxonomy" id="535907"/>
    <lineage>
        <taxon>Bacteria</taxon>
        <taxon>Pseudomonadati</taxon>
        <taxon>Pseudomonadota</taxon>
        <taxon>Alphaproteobacteria</taxon>
        <taxon>Sphingomonadales</taxon>
        <taxon>Sphingomonadaceae</taxon>
        <taxon>Sphingomonas</taxon>
    </lineage>
</organism>
<dbReference type="GO" id="GO:0000271">
    <property type="term" value="P:polysaccharide biosynthetic process"/>
    <property type="evidence" value="ECO:0007669"/>
    <property type="project" value="TreeGrafter"/>
</dbReference>
<keyword evidence="1" id="KW-1133">Transmembrane helix</keyword>
<feature type="transmembrane region" description="Helical" evidence="1">
    <location>
        <begin position="41"/>
        <end position="63"/>
    </location>
</feature>
<dbReference type="InterPro" id="IPR002656">
    <property type="entry name" value="Acyl_transf_3_dom"/>
</dbReference>
<keyword evidence="1" id="KW-0472">Membrane</keyword>
<name>A0A840F7Y6_9SPHN</name>